<gene>
    <name evidence="8" type="ORF">H9Q16_03430</name>
</gene>
<proteinExistence type="predicted"/>
<dbReference type="EMBL" id="JACTAG010000001">
    <property type="protein sequence ID" value="MBD3662965.1"/>
    <property type="molecule type" value="Genomic_DNA"/>
</dbReference>
<feature type="transmembrane region" description="Helical" evidence="6">
    <location>
        <begin position="157"/>
        <end position="179"/>
    </location>
</feature>
<feature type="transmembrane region" description="Helical" evidence="6">
    <location>
        <begin position="132"/>
        <end position="151"/>
    </location>
</feature>
<dbReference type="PANTHER" id="PTHR43124">
    <property type="entry name" value="PURINE EFFLUX PUMP PBUE"/>
    <property type="match status" value="1"/>
</dbReference>
<evidence type="ECO:0000256" key="3">
    <source>
        <dbReference type="ARBA" id="ARBA00022692"/>
    </source>
</evidence>
<organism evidence="8 9">
    <name type="scientific">Sulfitobacter aestuariivivens</name>
    <dbReference type="NCBI Taxonomy" id="2766981"/>
    <lineage>
        <taxon>Bacteria</taxon>
        <taxon>Pseudomonadati</taxon>
        <taxon>Pseudomonadota</taxon>
        <taxon>Alphaproteobacteria</taxon>
        <taxon>Rhodobacterales</taxon>
        <taxon>Roseobacteraceae</taxon>
        <taxon>Sulfitobacter</taxon>
    </lineage>
</organism>
<dbReference type="PROSITE" id="PS50850">
    <property type="entry name" value="MFS"/>
    <property type="match status" value="1"/>
</dbReference>
<keyword evidence="3 6" id="KW-0812">Transmembrane</keyword>
<feature type="transmembrane region" description="Helical" evidence="6">
    <location>
        <begin position="359"/>
        <end position="379"/>
    </location>
</feature>
<keyword evidence="9" id="KW-1185">Reference proteome</keyword>
<sequence>MSEKTPFALIFALWGAGLGAAAQYGKVSVIFDLLPQVYPDAGAAIGFIVSLVGFVGILFGVAAGLLVARIRYRRALLGALWIGAGVSAFQAVLPALPLMLAARMLEGVSHLAIVVAAPTLIAQISAPRDRGLTLTLWGTFFGVAFAVLAWAGRPLALSLGVPALFMAHAAYMAVFALYLSARLRALPEEGAQQPFSWRQVLRDHGTIYRSPRISAAAAGWLFYTFSFVSILTVLPPFIDPEQRGLIMGAMPLMSIASSMTLGVWMLRHVSAVRVVESGFALSFLCVIWLWSSPGAPLACLALAASMGLIQGASFAAVPQLNETPSTQAQANGALAQMGNIGNTIGTPIMAAALVGMGYTALPLLAGIAFLSGLIVHLWLGRLRRPQA</sequence>
<dbReference type="InterPro" id="IPR011701">
    <property type="entry name" value="MFS"/>
</dbReference>
<protein>
    <submittedName>
        <fullName evidence="8">MFS transporter</fullName>
    </submittedName>
</protein>
<evidence type="ECO:0000259" key="7">
    <source>
        <dbReference type="PROSITE" id="PS50850"/>
    </source>
</evidence>
<dbReference type="AlphaFoldDB" id="A0A927HF81"/>
<feature type="transmembrane region" description="Helical" evidence="6">
    <location>
        <begin position="75"/>
        <end position="96"/>
    </location>
</feature>
<feature type="transmembrane region" description="Helical" evidence="6">
    <location>
        <begin position="217"/>
        <end position="238"/>
    </location>
</feature>
<reference evidence="8" key="1">
    <citation type="submission" date="2020-08" db="EMBL/GenBank/DDBJ databases">
        <title>Sulfitobacter aestuariivivens sp. nov., isolated from a tidal flat.</title>
        <authorList>
            <person name="Park S."/>
            <person name="Yoon J.-H."/>
        </authorList>
    </citation>
    <scope>NUCLEOTIDE SEQUENCE</scope>
    <source>
        <strain evidence="8">TSTF-M16</strain>
    </source>
</reference>
<keyword evidence="4 6" id="KW-1133">Transmembrane helix</keyword>
<accession>A0A927HF81</accession>
<feature type="transmembrane region" description="Helical" evidence="6">
    <location>
        <begin position="108"/>
        <end position="125"/>
    </location>
</feature>
<name>A0A927HF81_9RHOB</name>
<dbReference type="GO" id="GO:0022857">
    <property type="term" value="F:transmembrane transporter activity"/>
    <property type="evidence" value="ECO:0007669"/>
    <property type="project" value="InterPro"/>
</dbReference>
<feature type="transmembrane region" description="Helical" evidence="6">
    <location>
        <begin position="45"/>
        <end position="68"/>
    </location>
</feature>
<keyword evidence="5 6" id="KW-0472">Membrane</keyword>
<dbReference type="InterPro" id="IPR050189">
    <property type="entry name" value="MFS_Efflux_Transporters"/>
</dbReference>
<feature type="transmembrane region" description="Helical" evidence="6">
    <location>
        <begin position="278"/>
        <end position="304"/>
    </location>
</feature>
<comment type="subcellular location">
    <subcellularLocation>
        <location evidence="1">Cell membrane</location>
        <topology evidence="1">Multi-pass membrane protein</topology>
    </subcellularLocation>
</comment>
<dbReference type="InterPro" id="IPR020846">
    <property type="entry name" value="MFS_dom"/>
</dbReference>
<dbReference type="Proteomes" id="UP000635142">
    <property type="component" value="Unassembled WGS sequence"/>
</dbReference>
<evidence type="ECO:0000256" key="5">
    <source>
        <dbReference type="ARBA" id="ARBA00023136"/>
    </source>
</evidence>
<dbReference type="PANTHER" id="PTHR43124:SF3">
    <property type="entry name" value="CHLORAMPHENICOL EFFLUX PUMP RV0191"/>
    <property type="match status" value="1"/>
</dbReference>
<dbReference type="Gene3D" id="1.20.1250.20">
    <property type="entry name" value="MFS general substrate transporter like domains"/>
    <property type="match status" value="1"/>
</dbReference>
<evidence type="ECO:0000256" key="6">
    <source>
        <dbReference type="SAM" id="Phobius"/>
    </source>
</evidence>
<dbReference type="SUPFAM" id="SSF103473">
    <property type="entry name" value="MFS general substrate transporter"/>
    <property type="match status" value="1"/>
</dbReference>
<evidence type="ECO:0000313" key="9">
    <source>
        <dbReference type="Proteomes" id="UP000635142"/>
    </source>
</evidence>
<dbReference type="InterPro" id="IPR036259">
    <property type="entry name" value="MFS_trans_sf"/>
</dbReference>
<comment type="caution">
    <text evidence="8">The sequence shown here is derived from an EMBL/GenBank/DDBJ whole genome shotgun (WGS) entry which is preliminary data.</text>
</comment>
<evidence type="ECO:0000256" key="1">
    <source>
        <dbReference type="ARBA" id="ARBA00004651"/>
    </source>
</evidence>
<evidence type="ECO:0000313" key="8">
    <source>
        <dbReference type="EMBL" id="MBD3662965.1"/>
    </source>
</evidence>
<evidence type="ECO:0000256" key="4">
    <source>
        <dbReference type="ARBA" id="ARBA00022989"/>
    </source>
</evidence>
<dbReference type="GO" id="GO:0005886">
    <property type="term" value="C:plasma membrane"/>
    <property type="evidence" value="ECO:0007669"/>
    <property type="project" value="UniProtKB-SubCell"/>
</dbReference>
<keyword evidence="2" id="KW-1003">Cell membrane</keyword>
<evidence type="ECO:0000256" key="2">
    <source>
        <dbReference type="ARBA" id="ARBA00022475"/>
    </source>
</evidence>
<feature type="transmembrane region" description="Helical" evidence="6">
    <location>
        <begin position="244"/>
        <end position="266"/>
    </location>
</feature>
<dbReference type="RefSeq" id="WP_191073957.1">
    <property type="nucleotide sequence ID" value="NZ_JACTAG010000001.1"/>
</dbReference>
<feature type="domain" description="Major facilitator superfamily (MFS) profile" evidence="7">
    <location>
        <begin position="9"/>
        <end position="383"/>
    </location>
</feature>
<dbReference type="Pfam" id="PF07690">
    <property type="entry name" value="MFS_1"/>
    <property type="match status" value="1"/>
</dbReference>